<dbReference type="RefSeq" id="WP_201095351.1">
    <property type="nucleotide sequence ID" value="NZ_CP067393.1"/>
</dbReference>
<evidence type="ECO:0000256" key="3">
    <source>
        <dbReference type="ARBA" id="ARBA00022801"/>
    </source>
</evidence>
<evidence type="ECO:0000256" key="2">
    <source>
        <dbReference type="ARBA" id="ARBA00022722"/>
    </source>
</evidence>
<protein>
    <submittedName>
        <fullName evidence="5">Endonuclease</fullName>
    </submittedName>
</protein>
<keyword evidence="6" id="KW-1185">Reference proteome</keyword>
<dbReference type="PANTHER" id="PTHR33607">
    <property type="entry name" value="ENDONUCLEASE-1"/>
    <property type="match status" value="1"/>
</dbReference>
<gene>
    <name evidence="5" type="ORF">JHT90_06480</name>
</gene>
<feature type="chain" id="PRO_5037169651" evidence="4">
    <location>
        <begin position="16"/>
        <end position="229"/>
    </location>
</feature>
<dbReference type="KEGG" id="eaz:JHT90_06480"/>
<keyword evidence="5" id="KW-0255">Endonuclease</keyword>
<keyword evidence="3" id="KW-0378">Hydrolase</keyword>
<evidence type="ECO:0000313" key="5">
    <source>
        <dbReference type="EMBL" id="QQP86885.1"/>
    </source>
</evidence>
<dbReference type="SUPFAM" id="SSF54060">
    <property type="entry name" value="His-Me finger endonucleases"/>
    <property type="match status" value="1"/>
</dbReference>
<comment type="similarity">
    <text evidence="1">Belongs to the EndA/NucM nuclease family.</text>
</comment>
<dbReference type="Proteomes" id="UP000595278">
    <property type="component" value="Chromosome"/>
</dbReference>
<reference evidence="5 6" key="1">
    <citation type="submission" date="2021-01" db="EMBL/GenBank/DDBJ databases">
        <title>Entomomonas sp. F2A isolated from a house cricket (Acheta domesticus).</title>
        <authorList>
            <person name="Spergser J."/>
            <person name="Busse H.-J."/>
        </authorList>
    </citation>
    <scope>NUCLEOTIDE SEQUENCE [LARGE SCALE GENOMIC DNA]</scope>
    <source>
        <strain evidence="5 6">F2A</strain>
    </source>
</reference>
<keyword evidence="2" id="KW-0540">Nuclease</keyword>
<proteinExistence type="inferred from homology"/>
<dbReference type="InterPro" id="IPR007346">
    <property type="entry name" value="Endonuclease-I"/>
</dbReference>
<dbReference type="EMBL" id="CP067393">
    <property type="protein sequence ID" value="QQP86885.1"/>
    <property type="molecule type" value="Genomic_DNA"/>
</dbReference>
<accession>A0A974RY41</accession>
<dbReference type="InterPro" id="IPR044925">
    <property type="entry name" value="His-Me_finger_sf"/>
</dbReference>
<evidence type="ECO:0000256" key="1">
    <source>
        <dbReference type="ARBA" id="ARBA00006429"/>
    </source>
</evidence>
<keyword evidence="4" id="KW-0732">Signal</keyword>
<sequence>MRLITLILVPLAAQAQPSTFFEAKQLTNQIYFDNNTELYCGCTYNKHKQIDLNSCGYKIRKNTQRNRAERVEWEHVVPAAVIGKQRQCWQKGKRKYCQNNDPEFAKIEADLHNLIPVIGEVNADRQDFMFGWLPGQPSKYGQCQTIIDFKKRKIMPRQEVRGIVARISLYMYDRYHLRLSTQDKQLFQAWNKAYPVTHWEKTRNQRTACIMGWGNNYISTVDLTKCQTK</sequence>
<dbReference type="AlphaFoldDB" id="A0A974RY41"/>
<evidence type="ECO:0000256" key="4">
    <source>
        <dbReference type="SAM" id="SignalP"/>
    </source>
</evidence>
<name>A0A974RY41_9GAMM</name>
<dbReference type="GO" id="GO:0004519">
    <property type="term" value="F:endonuclease activity"/>
    <property type="evidence" value="ECO:0007669"/>
    <property type="project" value="UniProtKB-KW"/>
</dbReference>
<evidence type="ECO:0000313" key="6">
    <source>
        <dbReference type="Proteomes" id="UP000595278"/>
    </source>
</evidence>
<dbReference type="PANTHER" id="PTHR33607:SF2">
    <property type="entry name" value="ENDONUCLEASE-1"/>
    <property type="match status" value="1"/>
</dbReference>
<dbReference type="Pfam" id="PF04231">
    <property type="entry name" value="Endonuclease_1"/>
    <property type="match status" value="1"/>
</dbReference>
<dbReference type="GO" id="GO:0016787">
    <property type="term" value="F:hydrolase activity"/>
    <property type="evidence" value="ECO:0007669"/>
    <property type="project" value="UniProtKB-KW"/>
</dbReference>
<organism evidence="5 6">
    <name type="scientific">Entomomonas asaccharolytica</name>
    <dbReference type="NCBI Taxonomy" id="2785331"/>
    <lineage>
        <taxon>Bacteria</taxon>
        <taxon>Pseudomonadati</taxon>
        <taxon>Pseudomonadota</taxon>
        <taxon>Gammaproteobacteria</taxon>
        <taxon>Pseudomonadales</taxon>
        <taxon>Pseudomonadaceae</taxon>
        <taxon>Entomomonas</taxon>
    </lineage>
</organism>
<feature type="signal peptide" evidence="4">
    <location>
        <begin position="1"/>
        <end position="15"/>
    </location>
</feature>